<gene>
    <name evidence="1" type="ORF">VNO80_01383</name>
</gene>
<name>A0AAN9RSS8_PHACN</name>
<dbReference type="AlphaFoldDB" id="A0AAN9RSS8"/>
<accession>A0AAN9RSS8</accession>
<evidence type="ECO:0000313" key="1">
    <source>
        <dbReference type="EMBL" id="KAK7382521.1"/>
    </source>
</evidence>
<proteinExistence type="predicted"/>
<sequence>MDEQLGRDLYRVAGNGLSVQLKYGHHKNGSMIERFRSKFEIKLKLGKSMRVVTMRCIQEIECSQDTSFQVGLLSTLVHMLITSPPNCHGRKPSLPLP</sequence>
<protein>
    <submittedName>
        <fullName evidence="1">Uncharacterized protein</fullName>
    </submittedName>
</protein>
<reference evidence="1 2" key="1">
    <citation type="submission" date="2024-01" db="EMBL/GenBank/DDBJ databases">
        <title>The genomes of 5 underutilized Papilionoideae crops provide insights into root nodulation and disease resistanc.</title>
        <authorList>
            <person name="Jiang F."/>
        </authorList>
    </citation>
    <scope>NUCLEOTIDE SEQUENCE [LARGE SCALE GENOMIC DNA]</scope>
    <source>
        <strain evidence="1">JINMINGXINNONG_FW02</strain>
        <tissue evidence="1">Leaves</tissue>
    </source>
</reference>
<evidence type="ECO:0000313" key="2">
    <source>
        <dbReference type="Proteomes" id="UP001374584"/>
    </source>
</evidence>
<dbReference type="Proteomes" id="UP001374584">
    <property type="component" value="Unassembled WGS sequence"/>
</dbReference>
<organism evidence="1 2">
    <name type="scientific">Phaseolus coccineus</name>
    <name type="common">Scarlet runner bean</name>
    <name type="synonym">Phaseolus multiflorus</name>
    <dbReference type="NCBI Taxonomy" id="3886"/>
    <lineage>
        <taxon>Eukaryota</taxon>
        <taxon>Viridiplantae</taxon>
        <taxon>Streptophyta</taxon>
        <taxon>Embryophyta</taxon>
        <taxon>Tracheophyta</taxon>
        <taxon>Spermatophyta</taxon>
        <taxon>Magnoliopsida</taxon>
        <taxon>eudicotyledons</taxon>
        <taxon>Gunneridae</taxon>
        <taxon>Pentapetalae</taxon>
        <taxon>rosids</taxon>
        <taxon>fabids</taxon>
        <taxon>Fabales</taxon>
        <taxon>Fabaceae</taxon>
        <taxon>Papilionoideae</taxon>
        <taxon>50 kb inversion clade</taxon>
        <taxon>NPAAA clade</taxon>
        <taxon>indigoferoid/millettioid clade</taxon>
        <taxon>Phaseoleae</taxon>
        <taxon>Phaseolus</taxon>
    </lineage>
</organism>
<comment type="caution">
    <text evidence="1">The sequence shown here is derived from an EMBL/GenBank/DDBJ whole genome shotgun (WGS) entry which is preliminary data.</text>
</comment>
<keyword evidence="2" id="KW-1185">Reference proteome</keyword>
<dbReference type="EMBL" id="JAYMYR010000001">
    <property type="protein sequence ID" value="KAK7382521.1"/>
    <property type="molecule type" value="Genomic_DNA"/>
</dbReference>